<evidence type="ECO:0000256" key="2">
    <source>
        <dbReference type="ARBA" id="ARBA00004236"/>
    </source>
</evidence>
<gene>
    <name evidence="10" type="ORF">MNBD_DELTA01-1729</name>
</gene>
<accession>A0A3B0RB68</accession>
<keyword evidence="5 9" id="KW-1133">Transmembrane helix</keyword>
<evidence type="ECO:0000256" key="5">
    <source>
        <dbReference type="ARBA" id="ARBA00022989"/>
    </source>
</evidence>
<dbReference type="Pfam" id="PF04347">
    <property type="entry name" value="FliO"/>
    <property type="match status" value="1"/>
</dbReference>
<evidence type="ECO:0008006" key="11">
    <source>
        <dbReference type="Google" id="ProtNLM"/>
    </source>
</evidence>
<evidence type="ECO:0000256" key="1">
    <source>
        <dbReference type="ARBA" id="ARBA00004117"/>
    </source>
</evidence>
<keyword evidence="3" id="KW-1003">Cell membrane</keyword>
<organism evidence="10">
    <name type="scientific">hydrothermal vent metagenome</name>
    <dbReference type="NCBI Taxonomy" id="652676"/>
    <lineage>
        <taxon>unclassified sequences</taxon>
        <taxon>metagenomes</taxon>
        <taxon>ecological metagenomes</taxon>
    </lineage>
</organism>
<protein>
    <recommendedName>
        <fullName evidence="11">Flagellar protein</fullName>
    </recommendedName>
</protein>
<keyword evidence="4 9" id="KW-0812">Transmembrane</keyword>
<dbReference type="GO" id="GO:0044781">
    <property type="term" value="P:bacterial-type flagellum organization"/>
    <property type="evidence" value="ECO:0007669"/>
    <property type="project" value="InterPro"/>
</dbReference>
<feature type="transmembrane region" description="Helical" evidence="9">
    <location>
        <begin position="12"/>
        <end position="30"/>
    </location>
</feature>
<keyword evidence="7" id="KW-0975">Bacterial flagellum</keyword>
<dbReference type="GO" id="GO:0009425">
    <property type="term" value="C:bacterial-type flagellum basal body"/>
    <property type="evidence" value="ECO:0007669"/>
    <property type="project" value="UniProtKB-SubCell"/>
</dbReference>
<dbReference type="EMBL" id="UOEA01000083">
    <property type="protein sequence ID" value="VAV85218.1"/>
    <property type="molecule type" value="Genomic_DNA"/>
</dbReference>
<dbReference type="GO" id="GO:0005886">
    <property type="term" value="C:plasma membrane"/>
    <property type="evidence" value="ECO:0007669"/>
    <property type="project" value="UniProtKB-SubCell"/>
</dbReference>
<comment type="subcellular location">
    <subcellularLocation>
        <location evidence="1">Bacterial flagellum basal body</location>
    </subcellularLocation>
    <subcellularLocation>
        <location evidence="2">Cell membrane</location>
    </subcellularLocation>
</comment>
<name>A0A3B0RB68_9ZZZZ</name>
<evidence type="ECO:0000256" key="8">
    <source>
        <dbReference type="ARBA" id="ARBA00037937"/>
    </source>
</evidence>
<dbReference type="PANTHER" id="PTHR38766:SF1">
    <property type="entry name" value="FLAGELLAR PROTEIN FLIO"/>
    <property type="match status" value="1"/>
</dbReference>
<comment type="similarity">
    <text evidence="8">Belongs to the FliO/MopB family.</text>
</comment>
<reference evidence="10" key="1">
    <citation type="submission" date="2018-06" db="EMBL/GenBank/DDBJ databases">
        <authorList>
            <person name="Zhirakovskaya E."/>
        </authorList>
    </citation>
    <scope>NUCLEOTIDE SEQUENCE</scope>
</reference>
<dbReference type="PANTHER" id="PTHR38766">
    <property type="entry name" value="FLAGELLAR PROTEIN FLIO"/>
    <property type="match status" value="1"/>
</dbReference>
<keyword evidence="6 9" id="KW-0472">Membrane</keyword>
<evidence type="ECO:0000256" key="7">
    <source>
        <dbReference type="ARBA" id="ARBA00023143"/>
    </source>
</evidence>
<dbReference type="InterPro" id="IPR052205">
    <property type="entry name" value="FliO/MopB"/>
</dbReference>
<evidence type="ECO:0000256" key="4">
    <source>
        <dbReference type="ARBA" id="ARBA00022692"/>
    </source>
</evidence>
<dbReference type="AlphaFoldDB" id="A0A3B0RB68"/>
<evidence type="ECO:0000256" key="9">
    <source>
        <dbReference type="SAM" id="Phobius"/>
    </source>
</evidence>
<dbReference type="InterPro" id="IPR022781">
    <property type="entry name" value="Flagellar_biosynth_FliO"/>
</dbReference>
<sequence>MTESYAYQMAKMLLALAVVLALFGGGAYLFKRYVFGRGRGLGRFGGSNAPVKVLSRNFIESRKNIAIVDVAGEILVLGITPAAITFLTKLEEPEAIEAVRNTGRRNSRSFIDIFQEKLGAKKKTNTDKG</sequence>
<evidence type="ECO:0000256" key="6">
    <source>
        <dbReference type="ARBA" id="ARBA00023136"/>
    </source>
</evidence>
<evidence type="ECO:0000256" key="3">
    <source>
        <dbReference type="ARBA" id="ARBA00022475"/>
    </source>
</evidence>
<proteinExistence type="inferred from homology"/>
<evidence type="ECO:0000313" key="10">
    <source>
        <dbReference type="EMBL" id="VAV85218.1"/>
    </source>
</evidence>